<dbReference type="InterPro" id="IPR045232">
    <property type="entry name" value="FAM234"/>
</dbReference>
<proteinExistence type="predicted"/>
<dbReference type="AlphaFoldDB" id="A0A3B1C9H1"/>
<keyword evidence="4" id="KW-0472">Membrane</keyword>
<comment type="subcellular location">
    <subcellularLocation>
        <location evidence="1">Membrane</location>
        <topology evidence="1">Single-pass membrane protein</topology>
    </subcellularLocation>
</comment>
<evidence type="ECO:0000256" key="3">
    <source>
        <dbReference type="ARBA" id="ARBA00022989"/>
    </source>
</evidence>
<dbReference type="PANTHER" id="PTHR21419">
    <property type="match status" value="1"/>
</dbReference>
<keyword evidence="3" id="KW-1133">Transmembrane helix</keyword>
<reference evidence="6" key="1">
    <citation type="submission" date="2018-06" db="EMBL/GenBank/DDBJ databases">
        <authorList>
            <person name="Zhirakovskaya E."/>
        </authorList>
    </citation>
    <scope>NUCLEOTIDE SEQUENCE</scope>
</reference>
<dbReference type="EMBL" id="UOGD01000357">
    <property type="protein sequence ID" value="VAX26839.1"/>
    <property type="molecule type" value="Genomic_DNA"/>
</dbReference>
<accession>A0A3B1C9H1</accession>
<evidence type="ECO:0000256" key="1">
    <source>
        <dbReference type="ARBA" id="ARBA00004167"/>
    </source>
</evidence>
<feature type="domain" description="Pyrrolo-quinoline quinone repeat" evidence="5">
    <location>
        <begin position="204"/>
        <end position="410"/>
    </location>
</feature>
<evidence type="ECO:0000256" key="4">
    <source>
        <dbReference type="ARBA" id="ARBA00023136"/>
    </source>
</evidence>
<dbReference type="InterPro" id="IPR002372">
    <property type="entry name" value="PQQ_rpt_dom"/>
</dbReference>
<dbReference type="SUPFAM" id="SSF69318">
    <property type="entry name" value="Integrin alpha N-terminal domain"/>
    <property type="match status" value="2"/>
</dbReference>
<name>A0A3B1C9H1_9ZZZZ</name>
<dbReference type="PANTHER" id="PTHR21419:SF30">
    <property type="entry name" value="IG-LIKE DOMAIN-CONTAINING PROTEIN"/>
    <property type="match status" value="1"/>
</dbReference>
<protein>
    <recommendedName>
        <fullName evidence="5">Pyrrolo-quinoline quinone repeat domain-containing protein</fullName>
    </recommendedName>
</protein>
<keyword evidence="2" id="KW-0812">Transmembrane</keyword>
<dbReference type="Gene3D" id="2.130.10.10">
    <property type="entry name" value="YVTN repeat-like/Quinoprotein amine dehydrogenase"/>
    <property type="match status" value="2"/>
</dbReference>
<gene>
    <name evidence="6" type="ORF">MNBD_IGNAVI01-939</name>
</gene>
<dbReference type="InterPro" id="IPR028994">
    <property type="entry name" value="Integrin_alpha_N"/>
</dbReference>
<dbReference type="InterPro" id="IPR015943">
    <property type="entry name" value="WD40/YVTN_repeat-like_dom_sf"/>
</dbReference>
<dbReference type="Pfam" id="PF13360">
    <property type="entry name" value="PQQ_2"/>
    <property type="match status" value="2"/>
</dbReference>
<feature type="domain" description="Pyrrolo-quinoline quinone repeat" evidence="5">
    <location>
        <begin position="35"/>
        <end position="133"/>
    </location>
</feature>
<evidence type="ECO:0000313" key="6">
    <source>
        <dbReference type="EMBL" id="VAX26839.1"/>
    </source>
</evidence>
<feature type="non-terminal residue" evidence="6">
    <location>
        <position position="615"/>
    </location>
</feature>
<organism evidence="6">
    <name type="scientific">hydrothermal vent metagenome</name>
    <dbReference type="NCBI Taxonomy" id="652676"/>
    <lineage>
        <taxon>unclassified sequences</taxon>
        <taxon>metagenomes</taxon>
        <taxon>ecological metagenomes</taxon>
    </lineage>
</organism>
<evidence type="ECO:0000256" key="2">
    <source>
        <dbReference type="ARBA" id="ARBA00022692"/>
    </source>
</evidence>
<evidence type="ECO:0000259" key="5">
    <source>
        <dbReference type="Pfam" id="PF13360"/>
    </source>
</evidence>
<dbReference type="GO" id="GO:0016020">
    <property type="term" value="C:membrane"/>
    <property type="evidence" value="ECO:0007669"/>
    <property type="project" value="UniProtKB-SubCell"/>
</dbReference>
<sequence length="615" mass="67637">MKKISLYAKQYLIYLLLLFVFQSSAFAQKLKLDKEWTTNLKSFLESAPTVADINNDGRDETLVAGQEEMIALDKNGDVIWRWRTRSRYMTYPTVLKREKGAALIFAADNSGQMTCLDGKGKIVWQKDLSAGSEWSASVITDIDNNGTYEVIQTDLTGTVWMFDALSGDVIKQTKLTEGKPVSPAVGDMDGDGKSEIVVATNDGSVNLLSSDLEKQWTYKIGGSSDTWSTSAPVMFAASDGKAYIVAVSSTGDVYCLDKKGRPVWSYPTKAPVASTVSVGDFDQNGIADIFLITQTGVIYRFDENGSKLWNIDMQGRSLASGAILDINNDKKMEYVFSTQRGNMFVLDNNGDVIFNHQFESRTINNTPSFGKISSSSRLDLVLTGGEAGLAYCLNTPAKANTIKQWASYRGNINNTGSWFGLQSSKHLTMIPKNLAWNKVFVGNDINFTIYNPKPSESPLRAEAECIDPNGIKYNSIASVYGNEGELLLPVDFVLPGNYKVSWKLLDAKGKKLIEGEKIIAIQPFGNDRAIVTKAINELNSTIDVIKEVLPLSANALRSTANELKTKSSDLFPMQESFPSSDGMKKQLTIDKTKELNNKASETLNICDVITDARSL</sequence>